<evidence type="ECO:0000259" key="10">
    <source>
        <dbReference type="PROSITE" id="PS51194"/>
    </source>
</evidence>
<feature type="region of interest" description="Disordered" evidence="8">
    <location>
        <begin position="185"/>
        <end position="218"/>
    </location>
</feature>
<evidence type="ECO:0000313" key="11">
    <source>
        <dbReference type="EMBL" id="ORY29995.1"/>
    </source>
</evidence>
<feature type="domain" description="Helicase ATP-binding" evidence="9">
    <location>
        <begin position="664"/>
        <end position="835"/>
    </location>
</feature>
<dbReference type="Pfam" id="PF00270">
    <property type="entry name" value="DEAD"/>
    <property type="match status" value="1"/>
</dbReference>
<dbReference type="InterPro" id="IPR056328">
    <property type="entry name" value="DSRM_DHX29"/>
</dbReference>
<dbReference type="InterPro" id="IPR006575">
    <property type="entry name" value="RWD_dom"/>
</dbReference>
<comment type="caution">
    <text evidence="11">The sequence shown here is derived from an EMBL/GenBank/DDBJ whole genome shotgun (WGS) entry which is preliminary data.</text>
</comment>
<dbReference type="Gene3D" id="3.40.50.300">
    <property type="entry name" value="P-loop containing nucleotide triphosphate hydrolases"/>
    <property type="match status" value="2"/>
</dbReference>
<dbReference type="InterPro" id="IPR059023">
    <property type="entry name" value="RNA_hel_CTD"/>
</dbReference>
<dbReference type="PROSITE" id="PS51194">
    <property type="entry name" value="HELICASE_CTER"/>
    <property type="match status" value="1"/>
</dbReference>
<evidence type="ECO:0000256" key="6">
    <source>
        <dbReference type="ARBA" id="ARBA00022884"/>
    </source>
</evidence>
<dbReference type="FunFam" id="1.20.120.1080:FF:000002">
    <property type="entry name" value="Putative ATP-dependent RNA helicase DHX36"/>
    <property type="match status" value="1"/>
</dbReference>
<dbReference type="InParanoid" id="A0A1Y2B7B8"/>
<evidence type="ECO:0000256" key="1">
    <source>
        <dbReference type="ARBA" id="ARBA00012552"/>
    </source>
</evidence>
<feature type="region of interest" description="Disordered" evidence="8">
    <location>
        <begin position="1"/>
        <end position="55"/>
    </location>
</feature>
<accession>A0A1Y2B7B8</accession>
<dbReference type="SMART" id="SM00490">
    <property type="entry name" value="HELICc"/>
    <property type="match status" value="1"/>
</dbReference>
<dbReference type="GO" id="GO:1990904">
    <property type="term" value="C:ribonucleoprotein complex"/>
    <property type="evidence" value="ECO:0007669"/>
    <property type="project" value="UniProtKB-ARBA"/>
</dbReference>
<reference evidence="11 12" key="1">
    <citation type="submission" date="2016-07" db="EMBL/GenBank/DDBJ databases">
        <title>Pervasive Adenine N6-methylation of Active Genes in Fungi.</title>
        <authorList>
            <consortium name="DOE Joint Genome Institute"/>
            <person name="Mondo S.J."/>
            <person name="Dannebaum R.O."/>
            <person name="Kuo R.C."/>
            <person name="Labutti K."/>
            <person name="Haridas S."/>
            <person name="Kuo A."/>
            <person name="Salamov A."/>
            <person name="Ahrendt S.R."/>
            <person name="Lipzen A."/>
            <person name="Sullivan W."/>
            <person name="Andreopoulos W.B."/>
            <person name="Clum A."/>
            <person name="Lindquist E."/>
            <person name="Daum C."/>
            <person name="Ramamoorthy G.K."/>
            <person name="Gryganskyi A."/>
            <person name="Culley D."/>
            <person name="Magnuson J.K."/>
            <person name="James T.Y."/>
            <person name="O'Malley M.A."/>
            <person name="Stajich J.E."/>
            <person name="Spatafora J.W."/>
            <person name="Visel A."/>
            <person name="Grigoriev I.V."/>
        </authorList>
    </citation>
    <scope>NUCLEOTIDE SEQUENCE [LARGE SCALE GENOMIC DNA]</scope>
    <source>
        <strain evidence="11 12">68-887.2</strain>
    </source>
</reference>
<dbReference type="CDD" id="cd18791">
    <property type="entry name" value="SF2_C_RHA"/>
    <property type="match status" value="1"/>
</dbReference>
<dbReference type="GO" id="GO:0003724">
    <property type="term" value="F:RNA helicase activity"/>
    <property type="evidence" value="ECO:0007669"/>
    <property type="project" value="UniProtKB-EC"/>
</dbReference>
<name>A0A1Y2B7B8_9TREE</name>
<evidence type="ECO:0000256" key="3">
    <source>
        <dbReference type="ARBA" id="ARBA00022801"/>
    </source>
</evidence>
<keyword evidence="12" id="KW-1185">Reference proteome</keyword>
<evidence type="ECO:0000256" key="4">
    <source>
        <dbReference type="ARBA" id="ARBA00022806"/>
    </source>
</evidence>
<comment type="similarity">
    <text evidence="7">Belongs to the DExH box helicase family.</text>
</comment>
<feature type="compositionally biased region" description="Basic and acidic residues" evidence="8">
    <location>
        <begin position="629"/>
        <end position="640"/>
    </location>
</feature>
<feature type="compositionally biased region" description="Basic residues" evidence="8">
    <location>
        <begin position="606"/>
        <end position="622"/>
    </location>
</feature>
<keyword evidence="2" id="KW-0547">Nucleotide-binding</keyword>
<feature type="compositionally biased region" description="Low complexity" evidence="8">
    <location>
        <begin position="36"/>
        <end position="46"/>
    </location>
</feature>
<protein>
    <recommendedName>
        <fullName evidence="1">RNA helicase</fullName>
        <ecNumber evidence="1">3.6.4.13</ecNumber>
    </recommendedName>
</protein>
<dbReference type="Pfam" id="PF07717">
    <property type="entry name" value="OB_NTP_bind"/>
    <property type="match status" value="1"/>
</dbReference>
<dbReference type="InterPro" id="IPR027417">
    <property type="entry name" value="P-loop_NTPase"/>
</dbReference>
<dbReference type="Pfam" id="PF21010">
    <property type="entry name" value="HA2_C"/>
    <property type="match status" value="1"/>
</dbReference>
<evidence type="ECO:0000256" key="7">
    <source>
        <dbReference type="ARBA" id="ARBA00060772"/>
    </source>
</evidence>
<dbReference type="FunCoup" id="A0A1Y2B7B8">
    <property type="interactions" value="440"/>
</dbReference>
<dbReference type="EC" id="3.6.4.13" evidence="1"/>
<keyword evidence="3 11" id="KW-0378">Hydrolase</keyword>
<dbReference type="Gene3D" id="1.20.120.1080">
    <property type="match status" value="1"/>
</dbReference>
<dbReference type="FunFam" id="3.40.50.300:FF:000526">
    <property type="entry name" value="DExH-box ATP-dependent RNA helicase DExH3"/>
    <property type="match status" value="1"/>
</dbReference>
<dbReference type="Pfam" id="PF04408">
    <property type="entry name" value="WHD_HA2"/>
    <property type="match status" value="1"/>
</dbReference>
<keyword evidence="6" id="KW-0694">RNA-binding</keyword>
<evidence type="ECO:0000256" key="5">
    <source>
        <dbReference type="ARBA" id="ARBA00022840"/>
    </source>
</evidence>
<dbReference type="Pfam" id="PF00271">
    <property type="entry name" value="Helicase_C"/>
    <property type="match status" value="1"/>
</dbReference>
<proteinExistence type="inferred from homology"/>
<dbReference type="InterPro" id="IPR011709">
    <property type="entry name" value="DEAD-box_helicase_OB_fold"/>
</dbReference>
<dbReference type="Pfam" id="PF26026">
    <property type="entry name" value="RNA_hel_CTD"/>
    <property type="match status" value="1"/>
</dbReference>
<dbReference type="SUPFAM" id="SSF54768">
    <property type="entry name" value="dsRNA-binding domain-like"/>
    <property type="match status" value="1"/>
</dbReference>
<dbReference type="InterPro" id="IPR002464">
    <property type="entry name" value="DNA/RNA_helicase_DEAH_CS"/>
</dbReference>
<dbReference type="PROSITE" id="PS51192">
    <property type="entry name" value="HELICASE_ATP_BIND_1"/>
    <property type="match status" value="1"/>
</dbReference>
<dbReference type="PANTHER" id="PTHR18934:SF267">
    <property type="entry name" value="ATP-DEPENDENT RNA HELICASE YLR419W-RELATED"/>
    <property type="match status" value="1"/>
</dbReference>
<evidence type="ECO:0000256" key="2">
    <source>
        <dbReference type="ARBA" id="ARBA00022741"/>
    </source>
</evidence>
<evidence type="ECO:0000259" key="9">
    <source>
        <dbReference type="PROSITE" id="PS51192"/>
    </source>
</evidence>
<dbReference type="InterPro" id="IPR001650">
    <property type="entry name" value="Helicase_C-like"/>
</dbReference>
<dbReference type="Pfam" id="PF24385">
    <property type="entry name" value="DSRM_DHX29"/>
    <property type="match status" value="1"/>
</dbReference>
<dbReference type="Pfam" id="PF05773">
    <property type="entry name" value="RWD"/>
    <property type="match status" value="1"/>
</dbReference>
<evidence type="ECO:0000256" key="8">
    <source>
        <dbReference type="SAM" id="MobiDB-lite"/>
    </source>
</evidence>
<dbReference type="CDD" id="cd17917">
    <property type="entry name" value="DEXHc_RHA-like"/>
    <property type="match status" value="1"/>
</dbReference>
<dbReference type="SMART" id="SM00487">
    <property type="entry name" value="DEXDc"/>
    <property type="match status" value="1"/>
</dbReference>
<dbReference type="PROSITE" id="PS00690">
    <property type="entry name" value="DEAH_ATP_HELICASE"/>
    <property type="match status" value="1"/>
</dbReference>
<dbReference type="CDD" id="cd23827">
    <property type="entry name" value="RWD_YLR419W-like"/>
    <property type="match status" value="1"/>
</dbReference>
<dbReference type="GO" id="GO:0016787">
    <property type="term" value="F:hydrolase activity"/>
    <property type="evidence" value="ECO:0007669"/>
    <property type="project" value="UniProtKB-KW"/>
</dbReference>
<dbReference type="InterPro" id="IPR011545">
    <property type="entry name" value="DEAD/DEAH_box_helicase_dom"/>
</dbReference>
<dbReference type="GO" id="GO:0005524">
    <property type="term" value="F:ATP binding"/>
    <property type="evidence" value="ECO:0007669"/>
    <property type="project" value="UniProtKB-KW"/>
</dbReference>
<dbReference type="InterPro" id="IPR048333">
    <property type="entry name" value="HA2_WH"/>
</dbReference>
<keyword evidence="5" id="KW-0067">ATP-binding</keyword>
<sequence length="1436" mass="157454">MPPKRRPANIVRSGNAGNAKPNQSNGIPLNGGNGSNNGNAASTSTSDGPVRPPPLFPVGYKSPVTILNEKCQKEGWERPVVDSVCRPNGKSFTGSVTLRKRVSKNVYDLETVRLVPHPPLEIESAALAKHYAATYALFRFCSQLPMAMTLPPVIRPYWSELTADKAIAPPHRAWEWDPDPFKAKKEVEDRQAKREEKKAIKEENGGASGSGSGRATPIGAGAGLNGVGGGGKYWEGVPEVRMAPGLREMVEGTVRKMMQRFPSAVMEATRDTSSVPSGNTTPSLDLDTLRIQLNTLAFRPAHIDSALSALSAAHARLHSTSDPSSTADPLVLALSILSPLEAAIEWLLLHLPEDDLPLRYRSGSSASDFVTGASARAGGQSALIKGWVVDKLVKQAGFPRKAVERVLQDMGGVERGESVALSLLGRRLCGWEENEDGWGAEEYDLAWQPEEAEKELRDQAREEEILALEAVLGDRFERVSPIELCIDIEDPTSSDQIRIHVIFDDASPYPLSTHPTHPPSFFITSDTVPSYMRLHLHAEMLRQFRDPERHDLISVLEAGAGGAVLSMVEYLETTLPDVIVTPPDIGSVTQFLVPKVEEMVSDPRVAVKKAPKSSRGPMKRRAPTAADEEAVKKRQRDMQSDPKYQSMMDERTKLPAWKERDRITSALESNRVLVVVGETGCGKSTQLPQFILDHEIASSRGASTSIIVTQPRRVAAMGVAARVAQERLEDVDKDPQTVGYAIRGERKAGRDTRVLFCTTGVVLRRLGSGDKDLEGVSHVIVDEAHERGVDTDLLICLLRDLLERNKTIKVVLMSATINEQIFIKYFGGCPSLTIPGFTHPVTDYYLEDVIPQIHFTPQAQRFGPRQTEEQKASIRADFAKLNLDNDSQRALEILSASDRIDYSLVAAVVKHVVSNASTPSGAVLVFMPGVMEIRQCISELQSTSLGSVEIIPLHANLSSAEQRRVFLSTAPRRKIVVATNVAETSVTIPDVVYVVDGGRVKETQFDAESGMQRLVECWTSRASGRQRRGRAGRTQPGQCYKLYTRRTENNSMPRFPIPEILRTPLEALFLQVKAMDEDTDVKAFLGKAIDPPKLDAIDAAWRTLQDLGAVEGEDHKSRLTALGRHMSMIPVDLRLAKMLVLGTIFKCLDPVLTIAALLSSKPLFTSPIDKRDESKKAREGFATARSDLLTDVRAYDSCVALRTRGETHGAVRQYCDQNFISATTVRDITTLRQDFLSALSQIGFVPSSAAGLAKYSTNARLDNLVKAVIVGGLYPRIARIAMPKAQFERVQQGAVQKDHEAKEVKMFDQSGRVFIHPSSILFAESGFKSGYLTYFSKAETSKVFLRDATEVPLYGLLLFGGRITINHWAGGIMLGADGWVRMKAGTRIGVLCSQLRRILDAQLAEQIESPNGSELSGGDEVLKAMMALLARDGLSQ</sequence>
<dbReference type="SMART" id="SM00847">
    <property type="entry name" value="HA2"/>
    <property type="match status" value="1"/>
</dbReference>
<keyword evidence="4" id="KW-0347">Helicase</keyword>
<gene>
    <name evidence="11" type="ORF">BCR39DRAFT_481220</name>
</gene>
<dbReference type="EMBL" id="MCFC01000022">
    <property type="protein sequence ID" value="ORY29995.1"/>
    <property type="molecule type" value="Genomic_DNA"/>
</dbReference>
<feature type="domain" description="Helicase C-terminal" evidence="10">
    <location>
        <begin position="908"/>
        <end position="1076"/>
    </location>
</feature>
<feature type="compositionally biased region" description="Basic and acidic residues" evidence="8">
    <location>
        <begin position="185"/>
        <end position="204"/>
    </location>
</feature>
<dbReference type="InterPro" id="IPR014001">
    <property type="entry name" value="Helicase_ATP-bd"/>
</dbReference>
<feature type="region of interest" description="Disordered" evidence="8">
    <location>
        <begin position="604"/>
        <end position="646"/>
    </location>
</feature>
<dbReference type="OrthoDB" id="5600252at2759"/>
<organism evidence="11 12">
    <name type="scientific">Naematelia encephala</name>
    <dbReference type="NCBI Taxonomy" id="71784"/>
    <lineage>
        <taxon>Eukaryota</taxon>
        <taxon>Fungi</taxon>
        <taxon>Dikarya</taxon>
        <taxon>Basidiomycota</taxon>
        <taxon>Agaricomycotina</taxon>
        <taxon>Tremellomycetes</taxon>
        <taxon>Tremellales</taxon>
        <taxon>Naemateliaceae</taxon>
        <taxon>Naematelia</taxon>
    </lineage>
</organism>
<dbReference type="Proteomes" id="UP000193986">
    <property type="component" value="Unassembled WGS sequence"/>
</dbReference>
<evidence type="ECO:0000313" key="12">
    <source>
        <dbReference type="Proteomes" id="UP000193986"/>
    </source>
</evidence>
<dbReference type="SUPFAM" id="SSF52540">
    <property type="entry name" value="P-loop containing nucleoside triphosphate hydrolases"/>
    <property type="match status" value="1"/>
</dbReference>
<dbReference type="GO" id="GO:0003723">
    <property type="term" value="F:RNA binding"/>
    <property type="evidence" value="ECO:0007669"/>
    <property type="project" value="UniProtKB-KW"/>
</dbReference>
<dbReference type="STRING" id="71784.A0A1Y2B7B8"/>
<dbReference type="PANTHER" id="PTHR18934">
    <property type="entry name" value="ATP-DEPENDENT RNA HELICASE"/>
    <property type="match status" value="1"/>
</dbReference>
<dbReference type="InterPro" id="IPR007502">
    <property type="entry name" value="Helicase-assoc_dom"/>
</dbReference>